<evidence type="ECO:0000256" key="15">
    <source>
        <dbReference type="ARBA" id="ARBA00023140"/>
    </source>
</evidence>
<evidence type="ECO:0000256" key="18">
    <source>
        <dbReference type="SAM" id="MobiDB-lite"/>
    </source>
</evidence>
<feature type="compositionally biased region" description="Basic and acidic residues" evidence="18">
    <location>
        <begin position="1476"/>
        <end position="1488"/>
    </location>
</feature>
<feature type="compositionally biased region" description="Acidic residues" evidence="18">
    <location>
        <begin position="1510"/>
        <end position="1535"/>
    </location>
</feature>
<evidence type="ECO:0000256" key="5">
    <source>
        <dbReference type="ARBA" id="ARBA00022448"/>
    </source>
</evidence>
<dbReference type="SMART" id="SM00184">
    <property type="entry name" value="RING"/>
    <property type="match status" value="1"/>
</dbReference>
<feature type="transmembrane region" description="Helical" evidence="19">
    <location>
        <begin position="117"/>
        <end position="136"/>
    </location>
</feature>
<dbReference type="InterPro" id="IPR017441">
    <property type="entry name" value="Protein_kinase_ATP_BS"/>
</dbReference>
<dbReference type="InterPro" id="IPR000719">
    <property type="entry name" value="Prot_kinase_dom"/>
</dbReference>
<dbReference type="GO" id="GO:0016567">
    <property type="term" value="P:protein ubiquitination"/>
    <property type="evidence" value="ECO:0007669"/>
    <property type="project" value="UniProtKB-ARBA"/>
</dbReference>
<dbReference type="InterPro" id="IPR050629">
    <property type="entry name" value="STE20/SPS1-PAK"/>
</dbReference>
<dbReference type="Gene3D" id="3.30.40.10">
    <property type="entry name" value="Zinc/RING finger domain, C3HC4 (zinc finger)"/>
    <property type="match status" value="1"/>
</dbReference>
<reference evidence="22" key="1">
    <citation type="submission" date="2021-06" db="EMBL/GenBank/DDBJ databases">
        <title>Candida auris outbreak in lebanese hospital.</title>
        <authorList>
            <person name="Finianos M."/>
        </authorList>
    </citation>
    <scope>NUCLEOTIDE SEQUENCE</scope>
    <source>
        <strain evidence="22">CA7LBN</strain>
    </source>
</reference>
<dbReference type="GO" id="GO:0016562">
    <property type="term" value="P:protein import into peroxisome matrix, receptor recycling"/>
    <property type="evidence" value="ECO:0007669"/>
    <property type="project" value="UniProtKB-ARBA"/>
</dbReference>
<dbReference type="InterPro" id="IPR016024">
    <property type="entry name" value="ARM-type_fold"/>
</dbReference>
<feature type="domain" description="RING-type" evidence="21">
    <location>
        <begin position="1384"/>
        <end position="1441"/>
    </location>
</feature>
<dbReference type="Gene3D" id="1.25.10.10">
    <property type="entry name" value="Leucine-rich Repeat Variant"/>
    <property type="match status" value="1"/>
</dbReference>
<keyword evidence="12" id="KW-0653">Protein transport</keyword>
<dbReference type="GO" id="GO:0005524">
    <property type="term" value="F:ATP binding"/>
    <property type="evidence" value="ECO:0007669"/>
    <property type="project" value="UniProtKB-UniRule"/>
</dbReference>
<dbReference type="GO" id="GO:0030447">
    <property type="term" value="P:filamentous growth"/>
    <property type="evidence" value="ECO:0007669"/>
    <property type="project" value="UniProtKB-ARBA"/>
</dbReference>
<evidence type="ECO:0000256" key="16">
    <source>
        <dbReference type="PROSITE-ProRule" id="PRU00175"/>
    </source>
</evidence>
<feature type="region of interest" description="Disordered" evidence="18">
    <location>
        <begin position="505"/>
        <end position="541"/>
    </location>
</feature>
<evidence type="ECO:0000256" key="3">
    <source>
        <dbReference type="ARBA" id="ARBA00008704"/>
    </source>
</evidence>
<keyword evidence="10" id="KW-0862">Zinc</keyword>
<evidence type="ECO:0000256" key="17">
    <source>
        <dbReference type="PROSITE-ProRule" id="PRU10141"/>
    </source>
</evidence>
<evidence type="ECO:0000256" key="4">
    <source>
        <dbReference type="ARBA" id="ARBA00012513"/>
    </source>
</evidence>
<dbReference type="InterPro" id="IPR006845">
    <property type="entry name" value="Pex_N"/>
</dbReference>
<dbReference type="InterPro" id="IPR013083">
    <property type="entry name" value="Znf_RING/FYVE/PHD"/>
</dbReference>
<dbReference type="Pfam" id="PF04757">
    <property type="entry name" value="Pex2_Pex12"/>
    <property type="match status" value="1"/>
</dbReference>
<dbReference type="GO" id="GO:0004674">
    <property type="term" value="F:protein serine/threonine kinase activity"/>
    <property type="evidence" value="ECO:0007669"/>
    <property type="project" value="UniProtKB-EC"/>
</dbReference>
<evidence type="ECO:0000256" key="1">
    <source>
        <dbReference type="ARBA" id="ARBA00004585"/>
    </source>
</evidence>
<evidence type="ECO:0000256" key="10">
    <source>
        <dbReference type="ARBA" id="ARBA00022833"/>
    </source>
</evidence>
<feature type="compositionally biased region" description="Acidic residues" evidence="18">
    <location>
        <begin position="1489"/>
        <end position="1502"/>
    </location>
</feature>
<dbReference type="FunFam" id="1.10.510.10:FF:000571">
    <property type="entry name" value="Maternal embryonic leucine zipper kinase"/>
    <property type="match status" value="1"/>
</dbReference>
<dbReference type="EC" id="2.7.11.1" evidence="4"/>
<keyword evidence="5" id="KW-0813">Transport</keyword>
<sequence length="1535" mass="174064">MSAQWRLSEPLVHLDENVTVLFIIHTSMLSYAEKKYSFVVSPDDTIEAVLQSLFKICAQKITSDSPLHYTDIDHIQLPSGVKLRPHQFRTPISVYIGHDDAIVVRMRFSWQRELAEGFAYFMVFFVIAAVVLFAVMQISRDDFCSEFASDISIRPKPKAAVSPQIAGNGKSPFLGGLPSTQVAPFERSPKRAMHPIFEASTEESNDVHTPLQEIKEPFPQRRKTSVKLSLTPAQRVGKSSALRSSNALENFRFYEKVGRGAHADVYRAKNLRTNQIVAIKQITLDKDYDLRVLMGEIDLLKILKHDNIVKYHGFVKTSHSLNVLLEYCAGGSLRQMYKKIGHGFSEGQIVSYVKPILRGLSYLHEQGVVHRDVKAANVLLTGIGDVKLADFGVATKVATSHNTVVGTPNWMAPETVLGGDGICTASDVWSLGATIIELFTTNPPYHELNPMATLHAIGTDDHPPLPSGLSPLAKDFLLECFQKQPTLRVSAKNLLRHRWMGESDSAHTTKWDTTSTRSSKGKSMEVESHNDSKAASPSRERYTRNELLKKFAEREDDSDFAKTADTSFSLKLQSRVEIEQSASEESDPFVELLFDNFDTNELEVQSKMELLCQKLIVRVDTCHFGHEETAQSLVKITGRMLQLVKKYSISHDTLIRNHGVLSLLELLENAPEIPDQNRLWYHVLSTLNYMFENNSAQLENFALLGGIPMMTQFSKLSYGLQPRLQVVRFIKIVRKSDRALAMFVSSGGLRILSRFLEEDFDITPDFPLVSIHCIHEILSKGITRFKSDMCRILSKYGIVFWFVVLLNRLTKYHKTPESLVPEEYVDNTIDKILDVLKYFGQAEPRVRINIVSADLVKLLIKVYPTLSLKRQMVVLKFFRSISCISELLRVLHSADILEFFVSILREHPAYSLHYKEVLNIVCPSIYNCCYLNHSKELELVKLGVVPIFKELSKINLPFRQFVLPVLCEFVYCESYVRQMLFKFNIFEVYLNLLVDPYWQSNALDSILHWSSQDASFKWLDDAQARECLLSGFMLSKVSNLEAALNNYLQLISTNAQALSLMTRDSVVSQILSKLTFYNRNPVVKLSLLRILRQIILQYTKSEAVFNTDAIETTLRAITVTESSVIFYPSPRVSQLDAYILDNELFDLLKQQLSDVFALHTSKVWSYSQNPELWSLALNLMIFKLTTLKTGSSYGLKLQNLKLTNSRTGKIIGSKLRYVLLAVILGDFAFKKLESYLYSVDESIRETRQTILGKLKAFLVRNKAVILGRANEAVKLLNLANFLLFLVQGRFPTLIHRILGISLTPVVADLLKFNGDNVNFEFQNRQLVWNVMTEFLVFTLPLLQLRKWRKVLSSIAPFKKNKNALPSISETPVETKYSNLPRSQCAMCIEFAQASGIKAASTYVTNPCITNCGHIFCYVCLSVRLNAIENGSDEAEGCPRCRMKLTSFRLYGSESTDIDEDAIMVPYEEVDTEDETTGDHAVKQEKDSLSDDDEDEPINESSDDSSGIDFSDNEDLEEELDEFDDEDDDLDDAMFQ</sequence>
<dbReference type="PANTHER" id="PTHR48012:SF26">
    <property type="entry name" value="SERINE_THREONINE-PROTEIN KINASE DDB_G0283821-RELATED"/>
    <property type="match status" value="1"/>
</dbReference>
<dbReference type="Pfam" id="PF00069">
    <property type="entry name" value="Pkinase"/>
    <property type="match status" value="1"/>
</dbReference>
<comment type="pathway">
    <text evidence="2">Protein modification; protein ubiquitination.</text>
</comment>
<feature type="compositionally biased region" description="Basic and acidic residues" evidence="18">
    <location>
        <begin position="522"/>
        <end position="541"/>
    </location>
</feature>
<keyword evidence="13 19" id="KW-1133">Transmembrane helix</keyword>
<evidence type="ECO:0000256" key="13">
    <source>
        <dbReference type="ARBA" id="ARBA00022989"/>
    </source>
</evidence>
<dbReference type="GO" id="GO:0008270">
    <property type="term" value="F:zinc ion binding"/>
    <property type="evidence" value="ECO:0007669"/>
    <property type="project" value="UniProtKB-KW"/>
</dbReference>
<evidence type="ECO:0000256" key="12">
    <source>
        <dbReference type="ARBA" id="ARBA00022927"/>
    </source>
</evidence>
<dbReference type="SUPFAM" id="SSF56112">
    <property type="entry name" value="Protein kinase-like (PK-like)"/>
    <property type="match status" value="1"/>
</dbReference>
<dbReference type="InterPro" id="IPR008271">
    <property type="entry name" value="Ser/Thr_kinase_AS"/>
</dbReference>
<name>A0A8F3AJH6_CANAR</name>
<evidence type="ECO:0000313" key="22">
    <source>
        <dbReference type="EMBL" id="QWW25767.1"/>
    </source>
</evidence>
<dbReference type="Proteomes" id="UP000825438">
    <property type="component" value="Chromosome VII"/>
</dbReference>
<feature type="binding site" evidence="17">
    <location>
        <position position="280"/>
    </location>
    <ligand>
        <name>ATP</name>
        <dbReference type="ChEBI" id="CHEBI:30616"/>
    </ligand>
</feature>
<dbReference type="PROSITE" id="PS00107">
    <property type="entry name" value="PROTEIN_KINASE_ATP"/>
    <property type="match status" value="1"/>
</dbReference>
<evidence type="ECO:0000256" key="14">
    <source>
        <dbReference type="ARBA" id="ARBA00023136"/>
    </source>
</evidence>
<evidence type="ECO:0000256" key="19">
    <source>
        <dbReference type="SAM" id="Phobius"/>
    </source>
</evidence>
<dbReference type="SMART" id="SM00220">
    <property type="entry name" value="S_TKc"/>
    <property type="match status" value="1"/>
</dbReference>
<feature type="domain" description="Protein kinase" evidence="20">
    <location>
        <begin position="251"/>
        <end position="500"/>
    </location>
</feature>
<evidence type="ECO:0000256" key="6">
    <source>
        <dbReference type="ARBA" id="ARBA00022692"/>
    </source>
</evidence>
<keyword evidence="11 17" id="KW-0067">ATP-binding</keyword>
<gene>
    <name evidence="22" type="ORF">CA7LBN_004671</name>
</gene>
<evidence type="ECO:0000256" key="8">
    <source>
        <dbReference type="ARBA" id="ARBA00022741"/>
    </source>
</evidence>
<evidence type="ECO:0000256" key="9">
    <source>
        <dbReference type="ARBA" id="ARBA00022771"/>
    </source>
</evidence>
<comment type="similarity">
    <text evidence="3">Belongs to the pex2/pex10/pex12 family.</text>
</comment>
<keyword evidence="14 19" id="KW-0472">Membrane</keyword>
<evidence type="ECO:0000256" key="11">
    <source>
        <dbReference type="ARBA" id="ARBA00022840"/>
    </source>
</evidence>
<keyword evidence="8 17" id="KW-0547">Nucleotide-binding</keyword>
<dbReference type="SUPFAM" id="SSF57850">
    <property type="entry name" value="RING/U-box"/>
    <property type="match status" value="1"/>
</dbReference>
<feature type="region of interest" description="Disordered" evidence="18">
    <location>
        <begin position="1469"/>
        <end position="1535"/>
    </location>
</feature>
<dbReference type="PROSITE" id="PS50011">
    <property type="entry name" value="PROTEIN_KINASE_DOM"/>
    <property type="match status" value="1"/>
</dbReference>
<dbReference type="PROSITE" id="PS00518">
    <property type="entry name" value="ZF_RING_1"/>
    <property type="match status" value="1"/>
</dbReference>
<accession>A0A8F3AJH6</accession>
<dbReference type="InterPro" id="IPR011009">
    <property type="entry name" value="Kinase-like_dom_sf"/>
</dbReference>
<dbReference type="GO" id="GO:0005778">
    <property type="term" value="C:peroxisomal membrane"/>
    <property type="evidence" value="ECO:0007669"/>
    <property type="project" value="UniProtKB-SubCell"/>
</dbReference>
<dbReference type="EMBL" id="CP076755">
    <property type="protein sequence ID" value="QWW25767.1"/>
    <property type="molecule type" value="Genomic_DNA"/>
</dbReference>
<protein>
    <recommendedName>
        <fullName evidence="4">non-specific serine/threonine protein kinase</fullName>
        <ecNumber evidence="4">2.7.11.1</ecNumber>
    </recommendedName>
</protein>
<organism evidence="22">
    <name type="scientific">Candidozyma auris</name>
    <name type="common">Yeast</name>
    <name type="synonym">Candida auris</name>
    <dbReference type="NCBI Taxonomy" id="498019"/>
    <lineage>
        <taxon>Eukaryota</taxon>
        <taxon>Fungi</taxon>
        <taxon>Dikarya</taxon>
        <taxon>Ascomycota</taxon>
        <taxon>Saccharomycotina</taxon>
        <taxon>Pichiomycetes</taxon>
        <taxon>Metschnikowiaceae</taxon>
        <taxon>Candidozyma</taxon>
    </lineage>
</organism>
<dbReference type="InterPro" id="IPR001841">
    <property type="entry name" value="Znf_RING"/>
</dbReference>
<keyword evidence="6 19" id="KW-0812">Transmembrane</keyword>
<dbReference type="SUPFAM" id="SSF48371">
    <property type="entry name" value="ARM repeat"/>
    <property type="match status" value="1"/>
</dbReference>
<keyword evidence="15" id="KW-0576">Peroxisome</keyword>
<evidence type="ECO:0000256" key="7">
    <source>
        <dbReference type="ARBA" id="ARBA00022723"/>
    </source>
</evidence>
<dbReference type="PROSITE" id="PS50089">
    <property type="entry name" value="ZF_RING_2"/>
    <property type="match status" value="1"/>
</dbReference>
<dbReference type="Gene3D" id="1.10.510.10">
    <property type="entry name" value="Transferase(Phosphotransferase) domain 1"/>
    <property type="match status" value="1"/>
</dbReference>
<evidence type="ECO:0000256" key="2">
    <source>
        <dbReference type="ARBA" id="ARBA00004906"/>
    </source>
</evidence>
<evidence type="ECO:0000259" key="21">
    <source>
        <dbReference type="PROSITE" id="PS50089"/>
    </source>
</evidence>
<dbReference type="InterPro" id="IPR017907">
    <property type="entry name" value="Znf_RING_CS"/>
</dbReference>
<keyword evidence="7" id="KW-0479">Metal-binding</keyword>
<dbReference type="CDD" id="cd06627">
    <property type="entry name" value="STKc_Cdc7_like"/>
    <property type="match status" value="1"/>
</dbReference>
<evidence type="ECO:0000259" key="20">
    <source>
        <dbReference type="PROSITE" id="PS50011"/>
    </source>
</evidence>
<proteinExistence type="inferred from homology"/>
<keyword evidence="9 16" id="KW-0863">Zinc-finger</keyword>
<comment type="subcellular location">
    <subcellularLocation>
        <location evidence="1">Peroxisome membrane</location>
        <topology evidence="1">Multi-pass membrane protein</topology>
    </subcellularLocation>
</comment>
<dbReference type="PROSITE" id="PS00108">
    <property type="entry name" value="PROTEIN_KINASE_ST"/>
    <property type="match status" value="1"/>
</dbReference>
<dbReference type="InterPro" id="IPR011989">
    <property type="entry name" value="ARM-like"/>
</dbReference>
<dbReference type="PANTHER" id="PTHR48012">
    <property type="entry name" value="STERILE20-LIKE KINASE, ISOFORM B-RELATED"/>
    <property type="match status" value="1"/>
</dbReference>